<evidence type="ECO:0000313" key="1">
    <source>
        <dbReference type="EMBL" id="MFM0716338.1"/>
    </source>
</evidence>
<sequence length="75" mass="8346">MIEEIVASPEAIALTRIAAAARDVQAASAALEKYFGAAEQEEPSTLELARFAASMQELRDAREEFDRLLSQHRRK</sequence>
<keyword evidence="2" id="KW-1185">Reference proteome</keyword>
<protein>
    <submittedName>
        <fullName evidence="1">Uncharacterized protein</fullName>
    </submittedName>
</protein>
<organism evidence="1 2">
    <name type="scientific">Paraburkholderia strydomiana</name>
    <dbReference type="NCBI Taxonomy" id="1245417"/>
    <lineage>
        <taxon>Bacteria</taxon>
        <taxon>Pseudomonadati</taxon>
        <taxon>Pseudomonadota</taxon>
        <taxon>Betaproteobacteria</taxon>
        <taxon>Burkholderiales</taxon>
        <taxon>Burkholderiaceae</taxon>
        <taxon>Paraburkholderia</taxon>
    </lineage>
</organism>
<comment type="caution">
    <text evidence="1">The sequence shown here is derived from an EMBL/GenBank/DDBJ whole genome shotgun (WGS) entry which is preliminary data.</text>
</comment>
<proteinExistence type="predicted"/>
<dbReference type="RefSeq" id="WP_408152690.1">
    <property type="nucleotide sequence ID" value="NZ_JAQQCL010000005.1"/>
</dbReference>
<evidence type="ECO:0000313" key="2">
    <source>
        <dbReference type="Proteomes" id="UP001629392"/>
    </source>
</evidence>
<gene>
    <name evidence="1" type="ORF">PQQ73_08370</name>
</gene>
<name>A0ABW9EBH1_9BURK</name>
<reference evidence="1 2" key="1">
    <citation type="journal article" date="2024" name="Chem. Sci.">
        <title>Discovery of megapolipeptins by genome mining of a Burkholderiales bacteria collection.</title>
        <authorList>
            <person name="Paulo B.S."/>
            <person name="Recchia M.J.J."/>
            <person name="Lee S."/>
            <person name="Fergusson C.H."/>
            <person name="Romanowski S.B."/>
            <person name="Hernandez A."/>
            <person name="Krull N."/>
            <person name="Liu D.Y."/>
            <person name="Cavanagh H."/>
            <person name="Bos A."/>
            <person name="Gray C.A."/>
            <person name="Murphy B.T."/>
            <person name="Linington R.G."/>
            <person name="Eustaquio A.S."/>
        </authorList>
    </citation>
    <scope>NUCLEOTIDE SEQUENCE [LARGE SCALE GENOMIC DNA]</scope>
    <source>
        <strain evidence="1 2">RL17-350-BIC-E</strain>
    </source>
</reference>
<dbReference type="EMBL" id="JAQQCL010000005">
    <property type="protein sequence ID" value="MFM0716338.1"/>
    <property type="molecule type" value="Genomic_DNA"/>
</dbReference>
<accession>A0ABW9EBH1</accession>
<dbReference type="Proteomes" id="UP001629392">
    <property type="component" value="Unassembled WGS sequence"/>
</dbReference>